<dbReference type="AlphaFoldDB" id="A0A183PBP7"/>
<proteinExistence type="predicted"/>
<evidence type="ECO:0000313" key="2">
    <source>
        <dbReference type="Proteomes" id="UP000269396"/>
    </source>
</evidence>
<accession>A0A183PBP7</accession>
<dbReference type="EMBL" id="UZAL01031795">
    <property type="protein sequence ID" value="VDP59240.1"/>
    <property type="molecule type" value="Genomic_DNA"/>
</dbReference>
<gene>
    <name evidence="1" type="ORF">SMTD_LOCUS11783</name>
</gene>
<organism evidence="1 2">
    <name type="scientific">Schistosoma mattheei</name>
    <dbReference type="NCBI Taxonomy" id="31246"/>
    <lineage>
        <taxon>Eukaryota</taxon>
        <taxon>Metazoa</taxon>
        <taxon>Spiralia</taxon>
        <taxon>Lophotrochozoa</taxon>
        <taxon>Platyhelminthes</taxon>
        <taxon>Trematoda</taxon>
        <taxon>Digenea</taxon>
        <taxon>Strigeidida</taxon>
        <taxon>Schistosomatoidea</taxon>
        <taxon>Schistosomatidae</taxon>
        <taxon>Schistosoma</taxon>
    </lineage>
</organism>
<name>A0A183PBP7_9TREM</name>
<dbReference type="Proteomes" id="UP000269396">
    <property type="component" value="Unassembled WGS sequence"/>
</dbReference>
<protein>
    <submittedName>
        <fullName evidence="1">Uncharacterized protein</fullName>
    </submittedName>
</protein>
<dbReference type="STRING" id="31246.A0A183PBP7"/>
<sequence>MGNYVNFRASPVDKETDKHLTPIKIPKHSKVLDLDPRSPSDGIVRTPIQIDKDDPCSPSCVIRTPVRFSNGLSPGVPYFNNYETPDGVLTEDDSIHRGNKSSSLSDTEVAHNTKAKNRIAGCEIERDKLSTNISFLSTEILQKDTAYRHLEIKHKHLKNVTHQLHSDISILTAELRDKALAYNELKSDYKYVSDKMKELTNGKLTLF</sequence>
<reference evidence="1 2" key="1">
    <citation type="submission" date="2018-11" db="EMBL/GenBank/DDBJ databases">
        <authorList>
            <consortium name="Pathogen Informatics"/>
        </authorList>
    </citation>
    <scope>NUCLEOTIDE SEQUENCE [LARGE SCALE GENOMIC DNA]</scope>
    <source>
        <strain>Denwood</strain>
        <strain evidence="2">Zambia</strain>
    </source>
</reference>
<evidence type="ECO:0000313" key="1">
    <source>
        <dbReference type="EMBL" id="VDP59240.1"/>
    </source>
</evidence>
<keyword evidence="2" id="KW-1185">Reference proteome</keyword>